<keyword evidence="3" id="KW-1185">Reference proteome</keyword>
<dbReference type="Proteomes" id="UP000019277">
    <property type="component" value="Unassembled WGS sequence"/>
</dbReference>
<gene>
    <name evidence="2" type="ORF">UO65_0146</name>
</gene>
<name>W7JEW5_9PSEU</name>
<feature type="compositionally biased region" description="Basic and acidic residues" evidence="1">
    <location>
        <begin position="1"/>
        <end position="15"/>
    </location>
</feature>
<accession>W7JEW5</accession>
<dbReference type="AlphaFoldDB" id="W7JEW5"/>
<feature type="compositionally biased region" description="Basic residues" evidence="1">
    <location>
        <begin position="85"/>
        <end position="94"/>
    </location>
</feature>
<evidence type="ECO:0000256" key="1">
    <source>
        <dbReference type="SAM" id="MobiDB-lite"/>
    </source>
</evidence>
<dbReference type="EMBL" id="AYXG01000004">
    <property type="protein sequence ID" value="EWC64539.1"/>
    <property type="molecule type" value="Genomic_DNA"/>
</dbReference>
<sequence length="142" mass="15218">MATPEEIRRRVENTDTARSARRAAAAQRVGDLAARRTVIVEQLRDVERELGDVLTEAQDVIGVEELAKFTDLNVEDLTGWLAARKSTRSKRGKATRASGGRGGARRTSEPGTPAAENTGDPSGQAPVTAVQEGPERLVARVS</sequence>
<dbReference type="eggNOG" id="ENOG5031J78">
    <property type="taxonomic scope" value="Bacteria"/>
</dbReference>
<dbReference type="STRING" id="909613.UO65_0146"/>
<dbReference type="OrthoDB" id="3629316at2"/>
<feature type="region of interest" description="Disordered" evidence="1">
    <location>
        <begin position="83"/>
        <end position="142"/>
    </location>
</feature>
<feature type="compositionally biased region" description="Basic and acidic residues" evidence="1">
    <location>
        <begin position="133"/>
        <end position="142"/>
    </location>
</feature>
<proteinExistence type="predicted"/>
<feature type="region of interest" description="Disordered" evidence="1">
    <location>
        <begin position="1"/>
        <end position="22"/>
    </location>
</feature>
<organism evidence="2 3">
    <name type="scientific">Actinokineospora spheciospongiae</name>
    <dbReference type="NCBI Taxonomy" id="909613"/>
    <lineage>
        <taxon>Bacteria</taxon>
        <taxon>Bacillati</taxon>
        <taxon>Actinomycetota</taxon>
        <taxon>Actinomycetes</taxon>
        <taxon>Pseudonocardiales</taxon>
        <taxon>Pseudonocardiaceae</taxon>
        <taxon>Actinokineospora</taxon>
    </lineage>
</organism>
<dbReference type="RefSeq" id="WP_035277688.1">
    <property type="nucleotide sequence ID" value="NZ_AYXG01000004.1"/>
</dbReference>
<protein>
    <submittedName>
        <fullName evidence="2">Uncharacterized protein</fullName>
    </submittedName>
</protein>
<evidence type="ECO:0000313" key="3">
    <source>
        <dbReference type="Proteomes" id="UP000019277"/>
    </source>
</evidence>
<evidence type="ECO:0000313" key="2">
    <source>
        <dbReference type="EMBL" id="EWC64539.1"/>
    </source>
</evidence>
<comment type="caution">
    <text evidence="2">The sequence shown here is derived from an EMBL/GenBank/DDBJ whole genome shotgun (WGS) entry which is preliminary data.</text>
</comment>
<reference evidence="2 3" key="1">
    <citation type="journal article" date="2014" name="Genome Announc.">
        <title>Draft Genome Sequence of the Antitrypanosomally Active Sponge-Associated Bacterium Actinokineospora sp. Strain EG49.</title>
        <authorList>
            <person name="Harjes J."/>
            <person name="Ryu T."/>
            <person name="Abdelmohsen U.R."/>
            <person name="Moitinho-Silva L."/>
            <person name="Horn H."/>
            <person name="Ravasi T."/>
            <person name="Hentschel U."/>
        </authorList>
    </citation>
    <scope>NUCLEOTIDE SEQUENCE [LARGE SCALE GENOMIC DNA]</scope>
    <source>
        <strain evidence="2 3">EG49</strain>
    </source>
</reference>